<dbReference type="InterPro" id="IPR043579">
    <property type="entry name" value="CUTINASE_2"/>
</dbReference>
<dbReference type="SUPFAM" id="SSF53474">
    <property type="entry name" value="alpha/beta-Hydrolases"/>
    <property type="match status" value="1"/>
</dbReference>
<dbReference type="PRINTS" id="PR00129">
    <property type="entry name" value="CUTINASE"/>
</dbReference>
<dbReference type="GO" id="GO:0050525">
    <property type="term" value="F:cutinase activity"/>
    <property type="evidence" value="ECO:0007669"/>
    <property type="project" value="UniProtKB-UniRule"/>
</dbReference>
<dbReference type="SMART" id="SM01110">
    <property type="entry name" value="Cutinase"/>
    <property type="match status" value="1"/>
</dbReference>
<dbReference type="EMBL" id="KN837208">
    <property type="protein sequence ID" value="KIJ33758.1"/>
    <property type="molecule type" value="Genomic_DNA"/>
</dbReference>
<dbReference type="PROSITE" id="PS00155">
    <property type="entry name" value="CUTINASE_1"/>
    <property type="match status" value="1"/>
</dbReference>
<keyword evidence="6 12" id="KW-0732">Signal</keyword>
<comment type="similarity">
    <text evidence="2 12">Belongs to the cutinase family.</text>
</comment>
<gene>
    <name evidence="13" type="ORF">M422DRAFT_264211</name>
</gene>
<keyword evidence="5 12" id="KW-0964">Secreted</keyword>
<dbReference type="Gene3D" id="3.40.50.1820">
    <property type="entry name" value="alpha/beta hydrolase"/>
    <property type="match status" value="1"/>
</dbReference>
<evidence type="ECO:0000313" key="14">
    <source>
        <dbReference type="Proteomes" id="UP000054279"/>
    </source>
</evidence>
<evidence type="ECO:0000256" key="7">
    <source>
        <dbReference type="ARBA" id="ARBA00022801"/>
    </source>
</evidence>
<feature type="active site" description="Nucleophile" evidence="10">
    <location>
        <position position="113"/>
    </location>
</feature>
<organism evidence="13 14">
    <name type="scientific">Sphaerobolus stellatus (strain SS14)</name>
    <dbReference type="NCBI Taxonomy" id="990650"/>
    <lineage>
        <taxon>Eukaryota</taxon>
        <taxon>Fungi</taxon>
        <taxon>Dikarya</taxon>
        <taxon>Basidiomycota</taxon>
        <taxon>Agaricomycotina</taxon>
        <taxon>Agaricomycetes</taxon>
        <taxon>Phallomycetidae</taxon>
        <taxon>Geastrales</taxon>
        <taxon>Sphaerobolaceae</taxon>
        <taxon>Sphaerobolus</taxon>
    </lineage>
</organism>
<keyword evidence="14" id="KW-1185">Reference proteome</keyword>
<evidence type="ECO:0000256" key="8">
    <source>
        <dbReference type="ARBA" id="ARBA00023157"/>
    </source>
</evidence>
<feature type="chain" id="PRO_5005112080" description="Cutinase" evidence="12">
    <location>
        <begin position="20"/>
        <end position="196"/>
    </location>
</feature>
<reference evidence="13 14" key="1">
    <citation type="submission" date="2014-06" db="EMBL/GenBank/DDBJ databases">
        <title>Evolutionary Origins and Diversification of the Mycorrhizal Mutualists.</title>
        <authorList>
            <consortium name="DOE Joint Genome Institute"/>
            <consortium name="Mycorrhizal Genomics Consortium"/>
            <person name="Kohler A."/>
            <person name="Kuo A."/>
            <person name="Nagy L.G."/>
            <person name="Floudas D."/>
            <person name="Copeland A."/>
            <person name="Barry K.W."/>
            <person name="Cichocki N."/>
            <person name="Veneault-Fourrey C."/>
            <person name="LaButti K."/>
            <person name="Lindquist E.A."/>
            <person name="Lipzen A."/>
            <person name="Lundell T."/>
            <person name="Morin E."/>
            <person name="Murat C."/>
            <person name="Riley R."/>
            <person name="Ohm R."/>
            <person name="Sun H."/>
            <person name="Tunlid A."/>
            <person name="Henrissat B."/>
            <person name="Grigoriev I.V."/>
            <person name="Hibbett D.S."/>
            <person name="Martin F."/>
        </authorList>
    </citation>
    <scope>NUCLEOTIDE SEQUENCE [LARGE SCALE GENOMIC DNA]</scope>
    <source>
        <strain evidence="13 14">SS14</strain>
    </source>
</reference>
<evidence type="ECO:0000256" key="10">
    <source>
        <dbReference type="PIRSR" id="PIRSR611150-1"/>
    </source>
</evidence>
<dbReference type="Pfam" id="PF01083">
    <property type="entry name" value="Cutinase"/>
    <property type="match status" value="1"/>
</dbReference>
<dbReference type="InterPro" id="IPR000675">
    <property type="entry name" value="Cutinase/axe"/>
</dbReference>
<dbReference type="EC" id="3.1.1.74" evidence="3 12"/>
<feature type="disulfide bond" evidence="11">
    <location>
        <begin position="161"/>
        <end position="168"/>
    </location>
</feature>
<keyword evidence="7 12" id="KW-0378">Hydrolase</keyword>
<dbReference type="PANTHER" id="PTHR48250">
    <property type="entry name" value="CUTINASE 2-RELATED"/>
    <property type="match status" value="1"/>
</dbReference>
<evidence type="ECO:0000256" key="3">
    <source>
        <dbReference type="ARBA" id="ARBA00013095"/>
    </source>
</evidence>
<dbReference type="InterPro" id="IPR043580">
    <property type="entry name" value="CUTINASE_1"/>
</dbReference>
<comment type="catalytic activity">
    <reaction evidence="9 12">
        <text>cutin + H2O = cutin monomers.</text>
        <dbReference type="EC" id="3.1.1.74"/>
    </reaction>
</comment>
<feature type="active site" evidence="10">
    <location>
        <position position="165"/>
    </location>
</feature>
<protein>
    <recommendedName>
        <fullName evidence="3 12">Cutinase</fullName>
        <ecNumber evidence="3 12">3.1.1.74</ecNumber>
    </recommendedName>
</protein>
<sequence>MFKYSTVLLAFALIGQAVATPTARATCADVTVVFARGTTEAAPIGSIVGPPFKAALQSALGKKSLNFIGVTYAADVAGFEAGGDPAGSKTLAANVTAQASACPNTKIVISGYSQGAQLVHKGSVLLSTSVQSRVNAVVMFGDPDNGQALPGVLNSRKITFCATGDIICLGGQIITVFHLGYGANAAAAASFVVSKI</sequence>
<dbReference type="InterPro" id="IPR029058">
    <property type="entry name" value="AB_hydrolase_fold"/>
</dbReference>
<keyword evidence="4 12" id="KW-0719">Serine esterase</keyword>
<dbReference type="Proteomes" id="UP000054279">
    <property type="component" value="Unassembled WGS sequence"/>
</dbReference>
<evidence type="ECO:0000256" key="5">
    <source>
        <dbReference type="ARBA" id="ARBA00022525"/>
    </source>
</evidence>
<evidence type="ECO:0000256" key="4">
    <source>
        <dbReference type="ARBA" id="ARBA00022487"/>
    </source>
</evidence>
<evidence type="ECO:0000256" key="12">
    <source>
        <dbReference type="RuleBase" id="RU361263"/>
    </source>
</evidence>
<dbReference type="OrthoDB" id="3225429at2759"/>
<dbReference type="PROSITE" id="PS00931">
    <property type="entry name" value="CUTINASE_2"/>
    <property type="match status" value="1"/>
</dbReference>
<comment type="subcellular location">
    <subcellularLocation>
        <location evidence="1 12">Secreted</location>
    </subcellularLocation>
</comment>
<accession>A0A0C9TTR9</accession>
<dbReference type="HOGENOM" id="CLU_040058_2_2_1"/>
<feature type="active site" description="Proton donor/acceptor" evidence="10">
    <location>
        <position position="178"/>
    </location>
</feature>
<name>A0A0C9TTR9_SPHS4</name>
<keyword evidence="8 11" id="KW-1015">Disulfide bond</keyword>
<dbReference type="GO" id="GO:0005576">
    <property type="term" value="C:extracellular region"/>
    <property type="evidence" value="ECO:0007669"/>
    <property type="project" value="UniProtKB-SubCell"/>
</dbReference>
<evidence type="ECO:0000313" key="13">
    <source>
        <dbReference type="EMBL" id="KIJ33758.1"/>
    </source>
</evidence>
<dbReference type="PANTHER" id="PTHR48250:SF3">
    <property type="entry name" value="CUTINASE 1-RELATED"/>
    <property type="match status" value="1"/>
</dbReference>
<comment type="function">
    <text evidence="12">Catalyzes the hydrolysis of complex carboxylic polyesters found in the cell wall of plants. Degrades cutin, a macromolecule that forms the structure of the plant cuticle.</text>
</comment>
<evidence type="ECO:0000256" key="1">
    <source>
        <dbReference type="ARBA" id="ARBA00004613"/>
    </source>
</evidence>
<feature type="disulfide bond" evidence="11">
    <location>
        <begin position="27"/>
        <end position="102"/>
    </location>
</feature>
<dbReference type="AlphaFoldDB" id="A0A0C9TTR9"/>
<evidence type="ECO:0000256" key="6">
    <source>
        <dbReference type="ARBA" id="ARBA00022729"/>
    </source>
</evidence>
<evidence type="ECO:0000256" key="2">
    <source>
        <dbReference type="ARBA" id="ARBA00007534"/>
    </source>
</evidence>
<proteinExistence type="inferred from homology"/>
<dbReference type="InterPro" id="IPR011150">
    <property type="entry name" value="Cutinase_monf"/>
</dbReference>
<dbReference type="GO" id="GO:0016052">
    <property type="term" value="P:carbohydrate catabolic process"/>
    <property type="evidence" value="ECO:0007669"/>
    <property type="project" value="TreeGrafter"/>
</dbReference>
<evidence type="ECO:0000256" key="11">
    <source>
        <dbReference type="PIRSR" id="PIRSR611150-2"/>
    </source>
</evidence>
<evidence type="ECO:0000256" key="9">
    <source>
        <dbReference type="ARBA" id="ARBA00034045"/>
    </source>
</evidence>
<feature type="signal peptide" evidence="12">
    <location>
        <begin position="1"/>
        <end position="19"/>
    </location>
</feature>